<evidence type="ECO:0000313" key="2">
    <source>
        <dbReference type="Proteomes" id="UP001597425"/>
    </source>
</evidence>
<dbReference type="RefSeq" id="WP_265722984.1">
    <property type="nucleotide sequence ID" value="NZ_JAPIVK010000034.1"/>
</dbReference>
<organism evidence="1 2">
    <name type="scientific">Microbulbifer halophilus</name>
    <dbReference type="NCBI Taxonomy" id="453963"/>
    <lineage>
        <taxon>Bacteria</taxon>
        <taxon>Pseudomonadati</taxon>
        <taxon>Pseudomonadota</taxon>
        <taxon>Gammaproteobacteria</taxon>
        <taxon>Cellvibrionales</taxon>
        <taxon>Microbulbiferaceae</taxon>
        <taxon>Microbulbifer</taxon>
    </lineage>
</organism>
<dbReference type="EMBL" id="JBHUJD010000030">
    <property type="protein sequence ID" value="MFD2312124.1"/>
    <property type="molecule type" value="Genomic_DNA"/>
</dbReference>
<accession>A0ABW5EG70</accession>
<name>A0ABW5EG70_9GAMM</name>
<gene>
    <name evidence="1" type="ORF">ACFSKX_17015</name>
</gene>
<evidence type="ECO:0000313" key="1">
    <source>
        <dbReference type="EMBL" id="MFD2312124.1"/>
    </source>
</evidence>
<protein>
    <submittedName>
        <fullName evidence="1">Uncharacterized protein</fullName>
    </submittedName>
</protein>
<comment type="caution">
    <text evidence="1">The sequence shown here is derived from an EMBL/GenBank/DDBJ whole genome shotgun (WGS) entry which is preliminary data.</text>
</comment>
<reference evidence="2" key="1">
    <citation type="journal article" date="2019" name="Int. J. Syst. Evol. Microbiol.">
        <title>The Global Catalogue of Microorganisms (GCM) 10K type strain sequencing project: providing services to taxonomists for standard genome sequencing and annotation.</title>
        <authorList>
            <consortium name="The Broad Institute Genomics Platform"/>
            <consortium name="The Broad Institute Genome Sequencing Center for Infectious Disease"/>
            <person name="Wu L."/>
            <person name="Ma J."/>
        </authorList>
    </citation>
    <scope>NUCLEOTIDE SEQUENCE [LARGE SCALE GENOMIC DNA]</scope>
    <source>
        <strain evidence="2">KCTC 12848</strain>
    </source>
</reference>
<proteinExistence type="predicted"/>
<sequence>MFEIALISILALALAPPLYLLHQVSVLKKKINRALLVDANREFSHNQAAVQRELVQSFHVFDTLLASVQYWPDGLDDTARDFISTFRERAVAYVERGCEGSLLSTQLRDDRLKLLALQLLSKHRETSRQRAVISRDAIDNGDFTEYLKLLNELVQCHLGYMDGAKDERLSLSELRFAAV</sequence>
<dbReference type="Proteomes" id="UP001597425">
    <property type="component" value="Unassembled WGS sequence"/>
</dbReference>
<keyword evidence="2" id="KW-1185">Reference proteome</keyword>